<dbReference type="AlphaFoldDB" id="A0AAW2F7B2"/>
<evidence type="ECO:0000256" key="4">
    <source>
        <dbReference type="ARBA" id="ARBA00022679"/>
    </source>
</evidence>
<keyword evidence="18" id="KW-1185">Reference proteome</keyword>
<dbReference type="Pfam" id="PF03727">
    <property type="entry name" value="Hexokinase_2"/>
    <property type="match status" value="1"/>
</dbReference>
<dbReference type="GO" id="GO:0005536">
    <property type="term" value="F:D-glucose binding"/>
    <property type="evidence" value="ECO:0007669"/>
    <property type="project" value="InterPro"/>
</dbReference>
<dbReference type="Pfam" id="PF00349">
    <property type="entry name" value="Hexokinase_1"/>
    <property type="match status" value="1"/>
</dbReference>
<comment type="catalytic activity">
    <reaction evidence="12">
        <text>D-mannose + ATP = D-mannose 6-phosphate + ADP + H(+)</text>
        <dbReference type="Rhea" id="RHEA:11028"/>
        <dbReference type="ChEBI" id="CHEBI:4208"/>
        <dbReference type="ChEBI" id="CHEBI:15378"/>
        <dbReference type="ChEBI" id="CHEBI:30616"/>
        <dbReference type="ChEBI" id="CHEBI:58735"/>
        <dbReference type="ChEBI" id="CHEBI:456216"/>
        <dbReference type="EC" id="2.7.1.1"/>
    </reaction>
    <physiologicalReaction direction="left-to-right" evidence="12">
        <dbReference type="Rhea" id="RHEA:11029"/>
    </physiologicalReaction>
</comment>
<dbReference type="InterPro" id="IPR043129">
    <property type="entry name" value="ATPase_NBD"/>
</dbReference>
<organism evidence="17 18">
    <name type="scientific">Cardiocondyla obscurior</name>
    <dbReference type="NCBI Taxonomy" id="286306"/>
    <lineage>
        <taxon>Eukaryota</taxon>
        <taxon>Metazoa</taxon>
        <taxon>Ecdysozoa</taxon>
        <taxon>Arthropoda</taxon>
        <taxon>Hexapoda</taxon>
        <taxon>Insecta</taxon>
        <taxon>Pterygota</taxon>
        <taxon>Neoptera</taxon>
        <taxon>Endopterygota</taxon>
        <taxon>Hymenoptera</taxon>
        <taxon>Apocrita</taxon>
        <taxon>Aculeata</taxon>
        <taxon>Formicoidea</taxon>
        <taxon>Formicidae</taxon>
        <taxon>Myrmicinae</taxon>
        <taxon>Cardiocondyla</taxon>
    </lineage>
</organism>
<evidence type="ECO:0000256" key="5">
    <source>
        <dbReference type="ARBA" id="ARBA00022741"/>
    </source>
</evidence>
<evidence type="ECO:0000313" key="18">
    <source>
        <dbReference type="Proteomes" id="UP001430953"/>
    </source>
</evidence>
<dbReference type="GO" id="GO:0005739">
    <property type="term" value="C:mitochondrion"/>
    <property type="evidence" value="ECO:0007669"/>
    <property type="project" value="TreeGrafter"/>
</dbReference>
<comment type="pathway">
    <text evidence="1">Carbohydrate degradation; glycolysis; D-glyceraldehyde 3-phosphate and glycerone phosphate from D-glucose: step 1/4.</text>
</comment>
<reference evidence="17 18" key="1">
    <citation type="submission" date="2023-03" db="EMBL/GenBank/DDBJ databases">
        <title>High recombination rates correlate with genetic variation in Cardiocondyla obscurior ants.</title>
        <authorList>
            <person name="Errbii M."/>
        </authorList>
    </citation>
    <scope>NUCLEOTIDE SEQUENCE [LARGE SCALE GENOMIC DNA]</scope>
    <source>
        <strain evidence="17">Alpha-2009</strain>
        <tissue evidence="17">Whole body</tissue>
    </source>
</reference>
<dbReference type="Gene3D" id="3.30.420.40">
    <property type="match status" value="1"/>
</dbReference>
<sequence>MKTKNKSLFSRLCKCYSKKEMSEIRIHENDATRASETSFRDPDAGLSPTDEIRDACKDLVLSDDQLRLLMERLTNEINRGLSRETHDEAIIKCFTTYVQDLPNGTEKGNFLALDLGGTNFRVLLITLDGQNFDMKSKIYAIPQSLMLGTGTQLFDHIAQCLALFVKDLNLQNEVLPLGFTFSFPLTQYGLTQGHLVRWTKGFDCSGVIGEDVVALLENAINKRKDVKIDVCAILNDTTGTLMSCAWKNRNCRIGLIVGTGSNACYVEKTKNVECAIPSNYSKDKPDMLINTEWGAFGENNTLDFVTTEFDRAIDDNSINPTKQLFEKMISGMYMGELARLVLEKLVKEGLLFGGKCPPDLKKRGKFFTKYVSEIENDPKGRYTNCREVLAELGMRNVSDQDCENVRYVCSVVSRRAAHLVSAGAAALLNKMGENNVTVGVDGSVYRFHPHFHNLMVAKISELQPYKFDLMLSEDGSGRGAALVAAVASQRR</sequence>
<dbReference type="FunFam" id="3.30.420.40:FF:000095">
    <property type="entry name" value="Phosphotransferase"/>
    <property type="match status" value="1"/>
</dbReference>
<comment type="catalytic activity">
    <reaction evidence="10">
        <text>D-fructose + ATP = D-fructose 6-phosphate + ADP + H(+)</text>
        <dbReference type="Rhea" id="RHEA:16125"/>
        <dbReference type="ChEBI" id="CHEBI:15378"/>
        <dbReference type="ChEBI" id="CHEBI:30616"/>
        <dbReference type="ChEBI" id="CHEBI:37721"/>
        <dbReference type="ChEBI" id="CHEBI:61527"/>
        <dbReference type="ChEBI" id="CHEBI:456216"/>
        <dbReference type="EC" id="2.7.1.1"/>
    </reaction>
    <physiologicalReaction direction="left-to-right" evidence="10">
        <dbReference type="Rhea" id="RHEA:16126"/>
    </physiologicalReaction>
</comment>
<dbReference type="PROSITE" id="PS51748">
    <property type="entry name" value="HEXOKINASE_2"/>
    <property type="match status" value="1"/>
</dbReference>
<name>A0AAW2F7B2_9HYME</name>
<dbReference type="InterPro" id="IPR019807">
    <property type="entry name" value="Hexokinase_BS"/>
</dbReference>
<dbReference type="Gene3D" id="3.40.367.20">
    <property type="match status" value="1"/>
</dbReference>
<dbReference type="EC" id="2.7.1.-" evidence="14"/>
<dbReference type="GO" id="GO:0004340">
    <property type="term" value="F:glucokinase activity"/>
    <property type="evidence" value="ECO:0007669"/>
    <property type="project" value="TreeGrafter"/>
</dbReference>
<dbReference type="GO" id="GO:0005524">
    <property type="term" value="F:ATP binding"/>
    <property type="evidence" value="ECO:0007669"/>
    <property type="project" value="UniProtKB-UniRule"/>
</dbReference>
<keyword evidence="8 14" id="KW-0324">Glycolysis</keyword>
<dbReference type="FunFam" id="3.40.367.20:FF:000005">
    <property type="entry name" value="Phosphotransferase"/>
    <property type="match status" value="1"/>
</dbReference>
<evidence type="ECO:0000256" key="1">
    <source>
        <dbReference type="ARBA" id="ARBA00004888"/>
    </source>
</evidence>
<evidence type="ECO:0000256" key="10">
    <source>
        <dbReference type="ARBA" id="ARBA00047905"/>
    </source>
</evidence>
<dbReference type="InterPro" id="IPR022673">
    <property type="entry name" value="Hexokinase_C"/>
</dbReference>
<evidence type="ECO:0000256" key="9">
    <source>
        <dbReference type="ARBA" id="ARBA00044613"/>
    </source>
</evidence>
<comment type="pathway">
    <text evidence="2">Carbohydrate metabolism; hexose metabolism.</text>
</comment>
<evidence type="ECO:0000256" key="2">
    <source>
        <dbReference type="ARBA" id="ARBA00005028"/>
    </source>
</evidence>
<dbReference type="GO" id="GO:0008865">
    <property type="term" value="F:fructokinase activity"/>
    <property type="evidence" value="ECO:0007669"/>
    <property type="project" value="TreeGrafter"/>
</dbReference>
<keyword evidence="5 14" id="KW-0547">Nucleotide-binding</keyword>
<dbReference type="EMBL" id="JADYXP020000014">
    <property type="protein sequence ID" value="KAL0110809.1"/>
    <property type="molecule type" value="Genomic_DNA"/>
</dbReference>
<evidence type="ECO:0000259" key="15">
    <source>
        <dbReference type="Pfam" id="PF00349"/>
    </source>
</evidence>
<keyword evidence="7 14" id="KW-0067">ATP-binding</keyword>
<comment type="caution">
    <text evidence="17">The sequence shown here is derived from an EMBL/GenBank/DDBJ whole genome shotgun (WGS) entry which is preliminary data.</text>
</comment>
<dbReference type="GO" id="GO:0005829">
    <property type="term" value="C:cytosol"/>
    <property type="evidence" value="ECO:0007669"/>
    <property type="project" value="TreeGrafter"/>
</dbReference>
<dbReference type="PANTHER" id="PTHR19443">
    <property type="entry name" value="HEXOKINASE"/>
    <property type="match status" value="1"/>
</dbReference>
<evidence type="ECO:0000256" key="13">
    <source>
        <dbReference type="ARBA" id="ARBA00059457"/>
    </source>
</evidence>
<feature type="domain" description="Hexokinase C-terminal" evidence="16">
    <location>
        <begin position="252"/>
        <end position="486"/>
    </location>
</feature>
<evidence type="ECO:0000256" key="8">
    <source>
        <dbReference type="ARBA" id="ARBA00023152"/>
    </source>
</evidence>
<dbReference type="GO" id="GO:0006006">
    <property type="term" value="P:glucose metabolic process"/>
    <property type="evidence" value="ECO:0007669"/>
    <property type="project" value="TreeGrafter"/>
</dbReference>
<proteinExistence type="inferred from homology"/>
<keyword evidence="4 14" id="KW-0808">Transferase</keyword>
<dbReference type="GO" id="GO:0006096">
    <property type="term" value="P:glycolytic process"/>
    <property type="evidence" value="ECO:0007669"/>
    <property type="project" value="UniProtKB-KW"/>
</dbReference>
<dbReference type="PRINTS" id="PR00475">
    <property type="entry name" value="HEXOKINASE"/>
</dbReference>
<protein>
    <recommendedName>
        <fullName evidence="14">Phosphotransferase</fullName>
        <ecNumber evidence="14">2.7.1.-</ecNumber>
    </recommendedName>
</protein>
<evidence type="ECO:0000256" key="12">
    <source>
        <dbReference type="ARBA" id="ARBA00050361"/>
    </source>
</evidence>
<comment type="function">
    <text evidence="13">Catalyzes the phosphorylation of various hexoses to hexose 6-phosphate.</text>
</comment>
<evidence type="ECO:0000256" key="6">
    <source>
        <dbReference type="ARBA" id="ARBA00022777"/>
    </source>
</evidence>
<dbReference type="CDD" id="cd24019">
    <property type="entry name" value="ASKHA_NBD_HK_meta"/>
    <property type="match status" value="1"/>
</dbReference>
<comment type="catalytic activity">
    <reaction evidence="9">
        <text>a D-hexose + ATP = a D-hexose 6-phosphate + ADP + H(+)</text>
        <dbReference type="Rhea" id="RHEA:22740"/>
        <dbReference type="ChEBI" id="CHEBI:4194"/>
        <dbReference type="ChEBI" id="CHEBI:15378"/>
        <dbReference type="ChEBI" id="CHEBI:30616"/>
        <dbReference type="ChEBI" id="CHEBI:229467"/>
        <dbReference type="ChEBI" id="CHEBI:456216"/>
        <dbReference type="EC" id="2.7.1.1"/>
    </reaction>
    <physiologicalReaction direction="left-to-right" evidence="9">
        <dbReference type="Rhea" id="RHEA:22741"/>
    </physiologicalReaction>
</comment>
<gene>
    <name evidence="17" type="ORF">PUN28_014037</name>
</gene>
<comment type="catalytic activity">
    <reaction evidence="11">
        <text>D-glucose + ATP = D-glucose 6-phosphate + ADP + H(+)</text>
        <dbReference type="Rhea" id="RHEA:17825"/>
        <dbReference type="ChEBI" id="CHEBI:4167"/>
        <dbReference type="ChEBI" id="CHEBI:15378"/>
        <dbReference type="ChEBI" id="CHEBI:30616"/>
        <dbReference type="ChEBI" id="CHEBI:61548"/>
        <dbReference type="ChEBI" id="CHEBI:456216"/>
        <dbReference type="EC" id="2.7.1.1"/>
    </reaction>
    <physiologicalReaction direction="left-to-right" evidence="11">
        <dbReference type="Rhea" id="RHEA:17826"/>
    </physiologicalReaction>
</comment>
<evidence type="ECO:0000259" key="16">
    <source>
        <dbReference type="Pfam" id="PF03727"/>
    </source>
</evidence>
<dbReference type="InterPro" id="IPR022672">
    <property type="entry name" value="Hexokinase_N"/>
</dbReference>
<dbReference type="Proteomes" id="UP001430953">
    <property type="component" value="Unassembled WGS sequence"/>
</dbReference>
<dbReference type="SUPFAM" id="SSF53067">
    <property type="entry name" value="Actin-like ATPase domain"/>
    <property type="match status" value="2"/>
</dbReference>
<dbReference type="GO" id="GO:0001678">
    <property type="term" value="P:intracellular glucose homeostasis"/>
    <property type="evidence" value="ECO:0007669"/>
    <property type="project" value="InterPro"/>
</dbReference>
<dbReference type="PANTHER" id="PTHR19443:SF16">
    <property type="entry name" value="HEXOKINASE TYPE 1-RELATED"/>
    <property type="match status" value="1"/>
</dbReference>
<accession>A0AAW2F7B2</accession>
<evidence type="ECO:0000256" key="7">
    <source>
        <dbReference type="ARBA" id="ARBA00022840"/>
    </source>
</evidence>
<keyword evidence="6 14" id="KW-0418">Kinase</keyword>
<dbReference type="PROSITE" id="PS00378">
    <property type="entry name" value="HEXOKINASE_1"/>
    <property type="match status" value="1"/>
</dbReference>
<evidence type="ECO:0000313" key="17">
    <source>
        <dbReference type="EMBL" id="KAL0110809.1"/>
    </source>
</evidence>
<dbReference type="InterPro" id="IPR001312">
    <property type="entry name" value="Hexokinase"/>
</dbReference>
<evidence type="ECO:0000256" key="3">
    <source>
        <dbReference type="ARBA" id="ARBA00009225"/>
    </source>
</evidence>
<comment type="similarity">
    <text evidence="3 14">Belongs to the hexokinase family.</text>
</comment>
<feature type="domain" description="Hexokinase N-terminal" evidence="15">
    <location>
        <begin position="52"/>
        <end position="246"/>
    </location>
</feature>
<evidence type="ECO:0000256" key="14">
    <source>
        <dbReference type="RuleBase" id="RU362007"/>
    </source>
</evidence>
<evidence type="ECO:0000256" key="11">
    <source>
        <dbReference type="ARBA" id="ARBA00048160"/>
    </source>
</evidence>